<name>A0A4P8II13_9BURK</name>
<dbReference type="PROSITE" id="PS51257">
    <property type="entry name" value="PROKAR_LIPOPROTEIN"/>
    <property type="match status" value="1"/>
</dbReference>
<dbReference type="AlphaFoldDB" id="A0A4P8II13"/>
<dbReference type="RefSeq" id="WP_137330619.1">
    <property type="nucleotide sequence ID" value="NZ_CP040077.1"/>
</dbReference>
<dbReference type="InterPro" id="IPR021847">
    <property type="entry name" value="DUF3443"/>
</dbReference>
<proteinExistence type="predicted"/>
<protein>
    <submittedName>
        <fullName evidence="1">DUF3443 family protein</fullName>
    </submittedName>
</protein>
<organism evidence="1 2">
    <name type="scientific">Trinickia violacea</name>
    <dbReference type="NCBI Taxonomy" id="2571746"/>
    <lineage>
        <taxon>Bacteria</taxon>
        <taxon>Pseudomonadati</taxon>
        <taxon>Pseudomonadota</taxon>
        <taxon>Betaproteobacteria</taxon>
        <taxon>Burkholderiales</taxon>
        <taxon>Burkholderiaceae</taxon>
        <taxon>Trinickia</taxon>
    </lineage>
</organism>
<gene>
    <name evidence="1" type="ORF">FAZ95_00420</name>
</gene>
<keyword evidence="2" id="KW-1185">Reference proteome</keyword>
<evidence type="ECO:0000313" key="1">
    <source>
        <dbReference type="EMBL" id="QCP47776.1"/>
    </source>
</evidence>
<reference evidence="1 2" key="1">
    <citation type="submission" date="2019-05" db="EMBL/GenBank/DDBJ databases">
        <title>Burkholderia sp. DHOD12, isolated from subtropical forest soil.</title>
        <authorList>
            <person name="Gao Z.-H."/>
            <person name="Qiu L.-H."/>
        </authorList>
    </citation>
    <scope>NUCLEOTIDE SEQUENCE [LARGE SCALE GENOMIC DNA]</scope>
    <source>
        <strain evidence="1 2">DHOD12</strain>
    </source>
</reference>
<sequence>MRFTTRLIQGLGVLGFAAAISLFAGCGGGGGGGGSSSSSGSSSSGSNSAAVTVNNGVSGFPNIPTVSVTVCAPGSTTNCQTINNVQVDTESFGLRVVSGAVSQVLGSLPQTTINGSGLVECTVFADNTHTLGSVRTANVQIAGETASNLPIQIIGDQSSSLSPLGCGGTGENTAQDLGANGILGIGVASIDCPACVNAAVSPAYYTCSGSTCTPTAVPAAQQVTNPVTQFATDNNGVILTLPAVSSGGNSSASGTLVFGIGTQSNNANTASNKFTTSAFGDVNGTLNGSTVSQAFFDSGSNAYFIDSSLAPSPLNSSTSLCTGSAKGFYCPPSTVSVPITVQSISGTGSVSSLSLSVANANSLFSSNNFAYNNLGGPLSGKLDIGLPFFYGRSVFYGYASGSQSPYVAL</sequence>
<dbReference type="Pfam" id="PF11925">
    <property type="entry name" value="DUF3443"/>
    <property type="match status" value="1"/>
</dbReference>
<dbReference type="OrthoDB" id="5289858at2"/>
<dbReference type="KEGG" id="tvl:FAZ95_00420"/>
<dbReference type="Proteomes" id="UP000298656">
    <property type="component" value="Chromosome 1"/>
</dbReference>
<evidence type="ECO:0000313" key="2">
    <source>
        <dbReference type="Proteomes" id="UP000298656"/>
    </source>
</evidence>
<dbReference type="EMBL" id="CP040077">
    <property type="protein sequence ID" value="QCP47776.1"/>
    <property type="molecule type" value="Genomic_DNA"/>
</dbReference>
<accession>A0A4P8II13</accession>